<protein>
    <recommendedName>
        <fullName evidence="4">Tetratricopeptide repeat protein</fullName>
    </recommendedName>
</protein>
<evidence type="ECO:0008006" key="4">
    <source>
        <dbReference type="Google" id="ProtNLM"/>
    </source>
</evidence>
<evidence type="ECO:0000313" key="3">
    <source>
        <dbReference type="Proteomes" id="UP001272242"/>
    </source>
</evidence>
<dbReference type="RefSeq" id="WP_320689261.1">
    <property type="nucleotide sequence ID" value="NZ_JAXBLV010000227.1"/>
</dbReference>
<feature type="chain" id="PRO_5046629920" description="Tetratricopeptide repeat protein" evidence="1">
    <location>
        <begin position="26"/>
        <end position="604"/>
    </location>
</feature>
<name>A0ABU5F8B2_9BACT</name>
<keyword evidence="1" id="KW-0732">Signal</keyword>
<reference evidence="3" key="1">
    <citation type="journal article" date="2023" name="Mar. Drugs">
        <title>Gemmata algarum, a Novel Planctomycete Isolated from an Algal Mat, Displays Antimicrobial Activity.</title>
        <authorList>
            <person name="Kumar G."/>
            <person name="Kallscheuer N."/>
            <person name="Kashif M."/>
            <person name="Ahamad S."/>
            <person name="Jagadeeshwari U."/>
            <person name="Pannikurungottu S."/>
            <person name="Haufschild T."/>
            <person name="Kabuu M."/>
            <person name="Sasikala C."/>
            <person name="Jogler C."/>
            <person name="Ramana C."/>
        </authorList>
    </citation>
    <scope>NUCLEOTIDE SEQUENCE [LARGE SCALE GENOMIC DNA]</scope>
    <source>
        <strain evidence="3">JC673</strain>
    </source>
</reference>
<keyword evidence="3" id="KW-1185">Reference proteome</keyword>
<evidence type="ECO:0000256" key="1">
    <source>
        <dbReference type="SAM" id="SignalP"/>
    </source>
</evidence>
<sequence>MSTRPWAGLLTLGFFVLVGSGPISAQPEPPKTGTAPLEAPKADDADRLLIDFVTGPGTFSEKAFTKGEYKHARTAFTKYFEAKHGPAMRSALGADADSLFAWLDKNREVKETLLTAIDPAFDDPGKAIRVFRELWQADPEAVRKSDELATAVSVVWDDPRAPYDYRGHQVRTRSVLPDGVMKVGALDNFKYVLDRQSRLKGPQTQLPWEFLVHVVNNRTPVAERDWAVGKYLPRRSGIGTVYKDIVYDTEMLRTQSRVCKLNDKPYTLESILKHGGVCAMQADFAARVGKSLLVPAEYVGGEANSGVLHAWVMWVEVKAVQKEAVTFTLESFGRYQGDHYYVGTLRDPRSGKQTTDRELERRLTAVGNAPLSSRHADLLMRAFPLVRDAKQLTTKQQLAYLNKVLAVYPMSGEAWLELAALHRDGKLTDAQEATRLVNQAATVFAKFPDFSWQLVDELLTPQKDKQYRTQMFLKLATAYENLGRPDLACEARLMLVDYQTDAKEHKKAFDGLALTVRKFPDEGRYVPRMVTRMQEVSKDIKGGDALMTKFWLEILPKVPPRRGDEVSAYCVKLHEQAVAYLKEANRSKEAAQVEQSLAKVKGGK</sequence>
<comment type="caution">
    <text evidence="2">The sequence shown here is derived from an EMBL/GenBank/DDBJ whole genome shotgun (WGS) entry which is preliminary data.</text>
</comment>
<evidence type="ECO:0000313" key="2">
    <source>
        <dbReference type="EMBL" id="MDY3562997.1"/>
    </source>
</evidence>
<proteinExistence type="predicted"/>
<dbReference type="InterPro" id="IPR011990">
    <property type="entry name" value="TPR-like_helical_dom_sf"/>
</dbReference>
<dbReference type="Proteomes" id="UP001272242">
    <property type="component" value="Unassembled WGS sequence"/>
</dbReference>
<accession>A0ABU5F8B2</accession>
<gene>
    <name evidence="2" type="ORF">R5W23_004480</name>
</gene>
<dbReference type="EMBL" id="JAXBLV010000227">
    <property type="protein sequence ID" value="MDY3562997.1"/>
    <property type="molecule type" value="Genomic_DNA"/>
</dbReference>
<dbReference type="Gene3D" id="1.25.40.10">
    <property type="entry name" value="Tetratricopeptide repeat domain"/>
    <property type="match status" value="1"/>
</dbReference>
<feature type="signal peptide" evidence="1">
    <location>
        <begin position="1"/>
        <end position="25"/>
    </location>
</feature>
<organism evidence="2 3">
    <name type="scientific">Gemmata algarum</name>
    <dbReference type="NCBI Taxonomy" id="2975278"/>
    <lineage>
        <taxon>Bacteria</taxon>
        <taxon>Pseudomonadati</taxon>
        <taxon>Planctomycetota</taxon>
        <taxon>Planctomycetia</taxon>
        <taxon>Gemmatales</taxon>
        <taxon>Gemmataceae</taxon>
        <taxon>Gemmata</taxon>
    </lineage>
</organism>